<reference evidence="1" key="1">
    <citation type="submission" date="2021-05" db="EMBL/GenBank/DDBJ databases">
        <authorList>
            <person name="Alioto T."/>
            <person name="Alioto T."/>
            <person name="Gomez Garrido J."/>
        </authorList>
    </citation>
    <scope>NUCLEOTIDE SEQUENCE</scope>
</reference>
<dbReference type="EMBL" id="HBUF01013100">
    <property type="protein sequence ID" value="CAG6608742.1"/>
    <property type="molecule type" value="Transcribed_RNA"/>
</dbReference>
<protein>
    <submittedName>
        <fullName evidence="1">Uncharacterized protein</fullName>
    </submittedName>
</protein>
<proteinExistence type="predicted"/>
<sequence length="130" mass="13867">MQLQRVHTIHLSSPETFSSLGLSRATVPLELEPAAASDLDFLLSRFTGVVASDLRFLDTRAAAGLADGGLFNFCLVVPLPLLLPSSTPASDISCLISFSKSSSSSPPPPPPPHILSYPLELHIVEVLNYN</sequence>
<accession>A0A8D8LGM8</accession>
<evidence type="ECO:0000313" key="1">
    <source>
        <dbReference type="EMBL" id="CAG6608741.1"/>
    </source>
</evidence>
<dbReference type="EMBL" id="HBUF01013099">
    <property type="protein sequence ID" value="CAG6608741.1"/>
    <property type="molecule type" value="Transcribed_RNA"/>
</dbReference>
<name>A0A8D8LGM8_9HEMI</name>
<organism evidence="1">
    <name type="scientific">Cacopsylla melanoneura</name>
    <dbReference type="NCBI Taxonomy" id="428564"/>
    <lineage>
        <taxon>Eukaryota</taxon>
        <taxon>Metazoa</taxon>
        <taxon>Ecdysozoa</taxon>
        <taxon>Arthropoda</taxon>
        <taxon>Hexapoda</taxon>
        <taxon>Insecta</taxon>
        <taxon>Pterygota</taxon>
        <taxon>Neoptera</taxon>
        <taxon>Paraneoptera</taxon>
        <taxon>Hemiptera</taxon>
        <taxon>Sternorrhyncha</taxon>
        <taxon>Psylloidea</taxon>
        <taxon>Psyllidae</taxon>
        <taxon>Psyllinae</taxon>
        <taxon>Cacopsylla</taxon>
    </lineage>
</organism>
<dbReference type="AlphaFoldDB" id="A0A8D8LGM8"/>